<gene>
    <name evidence="3" type="ORF">HCJ92_06195</name>
</gene>
<accession>A0ABX1AKJ0</accession>
<protein>
    <recommendedName>
        <fullName evidence="5">Lipoprotein</fullName>
    </recommendedName>
</protein>
<feature type="compositionally biased region" description="Acidic residues" evidence="1">
    <location>
        <begin position="64"/>
        <end position="85"/>
    </location>
</feature>
<dbReference type="EMBL" id="JAAVJB010000028">
    <property type="protein sequence ID" value="NJP65893.1"/>
    <property type="molecule type" value="Genomic_DNA"/>
</dbReference>
<keyword evidence="2" id="KW-0732">Signal</keyword>
<reference evidence="3 4" key="1">
    <citation type="submission" date="2020-03" db="EMBL/GenBank/DDBJ databases">
        <title>Draft genome of Streptomyces sp. ventii, isolated from the Axial Seamount in the Pacific Ocean, and resequencing of the two type strains Streptomyces lonarensis strain NCL 716 and Streptomyces bohaiensis strain 11A07.</title>
        <authorList>
            <person name="Loughran R.M."/>
            <person name="Pfannmuller K.M."/>
            <person name="Wasson B.J."/>
            <person name="Deadmond M.C."/>
            <person name="Paddock B.E."/>
            <person name="Koyack M.J."/>
            <person name="Gallegos D.A."/>
            <person name="Mitchell E.A."/>
            <person name="Ushijima B."/>
            <person name="Saw J.H."/>
            <person name="Mcphail K.L."/>
            <person name="Videau P."/>
        </authorList>
    </citation>
    <scope>NUCLEOTIDE SEQUENCE [LARGE SCALE GENOMIC DNA]</scope>
    <source>
        <strain evidence="4">5675061</strain>
    </source>
</reference>
<evidence type="ECO:0000256" key="1">
    <source>
        <dbReference type="SAM" id="MobiDB-lite"/>
    </source>
</evidence>
<feature type="signal peptide" evidence="2">
    <location>
        <begin position="1"/>
        <end position="40"/>
    </location>
</feature>
<evidence type="ECO:0000313" key="4">
    <source>
        <dbReference type="Proteomes" id="UP000746503"/>
    </source>
</evidence>
<organism evidence="3 4">
    <name type="scientific">Streptomyces spiramenti</name>
    <dbReference type="NCBI Taxonomy" id="2720606"/>
    <lineage>
        <taxon>Bacteria</taxon>
        <taxon>Bacillati</taxon>
        <taxon>Actinomycetota</taxon>
        <taxon>Actinomycetes</taxon>
        <taxon>Kitasatosporales</taxon>
        <taxon>Streptomycetaceae</taxon>
        <taxon>Streptomyces</taxon>
    </lineage>
</organism>
<dbReference type="RefSeq" id="WP_167932414.1">
    <property type="nucleotide sequence ID" value="NZ_JAAVJB010000028.1"/>
</dbReference>
<sequence>MTYRDWHFFVRMLPRGFDMRRRISASVVAAVLATGLLATACGGGDEPSDDALPGVDTGSSEAPDPAESEGEEGSDEADEEELPEDGIDRPEINLPDDVNNVFEEVDTDDPVELAVLADQEHAINAVDEAVTSGDTQVPSLPFYQADTALLESLEFASGMHDDGLSFGGTTYYYNRTLEMQSSTAAVATYCADMSESYLVKVDSGEKEPDSGTYYYTSRQELNDVGVWQTVVLTTEREDDTCVR</sequence>
<proteinExistence type="predicted"/>
<evidence type="ECO:0008006" key="5">
    <source>
        <dbReference type="Google" id="ProtNLM"/>
    </source>
</evidence>
<keyword evidence="4" id="KW-1185">Reference proteome</keyword>
<feature type="region of interest" description="Disordered" evidence="1">
    <location>
        <begin position="43"/>
        <end position="95"/>
    </location>
</feature>
<name>A0ABX1AKJ0_9ACTN</name>
<feature type="chain" id="PRO_5045382055" description="Lipoprotein" evidence="2">
    <location>
        <begin position="41"/>
        <end position="243"/>
    </location>
</feature>
<evidence type="ECO:0000313" key="3">
    <source>
        <dbReference type="EMBL" id="NJP65893.1"/>
    </source>
</evidence>
<evidence type="ECO:0000256" key="2">
    <source>
        <dbReference type="SAM" id="SignalP"/>
    </source>
</evidence>
<comment type="caution">
    <text evidence="3">The sequence shown here is derived from an EMBL/GenBank/DDBJ whole genome shotgun (WGS) entry which is preliminary data.</text>
</comment>
<dbReference type="Proteomes" id="UP000746503">
    <property type="component" value="Unassembled WGS sequence"/>
</dbReference>